<keyword evidence="1" id="KW-0676">Redox-active center</keyword>
<dbReference type="CDD" id="cd02966">
    <property type="entry name" value="TlpA_like_family"/>
    <property type="match status" value="1"/>
</dbReference>
<sequence length="809" mass="91974">MFRTTIIRPIFTATCLVLAVNATIAQDFTPDAALKPGMAAPPIVTAKWIKGEEVKSFEKGKVYVVEFWATWCGPCRGAMPHFSEVANKYKGKATVFSINTNELAYSKNKNADYIAKAGHFVERLGDGMDYAVGIDTRDTTMWSTWIKPTGFEGIPKAYIIGRDQKIAWIGHPAAVEEPLELIVNNKFDAAAQKQLAEDSKNIGEKYRAVFKPFRKLWDDKEYLKMLPYMDTLQSIRPNLADFYDGLRFEIYSRKNPELAGQLGEQYLKKYHNAPLTLMTMASFALDSGSAVNYPLALKMAEQVAARSETTDRSALGLLAKAWFRNGDAKKAIELQEAAIRSMENNQFLDIKPEMIEPSRKLLEEYKAQANTAAGIHFSTGNWKEIQELAKKEKKAIFIDVYTSWCGPCKKMAAEVFPQQQVGNVFNANFINYKIDAEKGEGIELSNRYNAKAYPTYLFINSDGELIYRTTGYMPAEAFLKEANIAIAEKNDPKPLARWMDEYRAGNRSKDFLLGYLKKRQATELPCEELIEELFPKLNATDLQEKETWTKLLASYISVQYIPDGFLYKYVIQHHAAIDSIGAARAPSLYIMQFGVNNYILKNIVPNKKEQELNKAETCMKQMATLLKSPDKEVIYRKVKLDYYSKNYDAKKFNAAVTNYVENGLFKRDPYQMIAENKPKFDKYMEPYLSGKEDSTKVANWDMMKDIMRLGDAVNWAYFLRDAAETVYMNPADKAMLQRGLAWAKKARDIFSHFSTEGVYAGLLFKNGKQNEAVKIYEQELVKLPSVKTELFEANTAQLKAGKAPKSLWK</sequence>
<accession>A0A4V2F1L2</accession>
<dbReference type="PANTHER" id="PTHR42852:SF18">
    <property type="entry name" value="CHROMOSOME UNDETERMINED SCAFFOLD_47, WHOLE GENOME SHOTGUN SEQUENCE"/>
    <property type="match status" value="1"/>
</dbReference>
<dbReference type="EMBL" id="SGXA01000001">
    <property type="protein sequence ID" value="RZS74166.1"/>
    <property type="molecule type" value="Genomic_DNA"/>
</dbReference>
<evidence type="ECO:0000256" key="1">
    <source>
        <dbReference type="ARBA" id="ARBA00023284"/>
    </source>
</evidence>
<dbReference type="GO" id="GO:0006950">
    <property type="term" value="P:response to stress"/>
    <property type="evidence" value="ECO:0007669"/>
    <property type="project" value="UniProtKB-ARBA"/>
</dbReference>
<evidence type="ECO:0000259" key="3">
    <source>
        <dbReference type="PROSITE" id="PS51352"/>
    </source>
</evidence>
<protein>
    <submittedName>
        <fullName evidence="4">Thioredoxin</fullName>
    </submittedName>
</protein>
<reference evidence="4 5" key="1">
    <citation type="submission" date="2019-02" db="EMBL/GenBank/DDBJ databases">
        <title>Genomic Encyclopedia of Type Strains, Phase IV (KMG-IV): sequencing the most valuable type-strain genomes for metagenomic binning, comparative biology and taxonomic classification.</title>
        <authorList>
            <person name="Goeker M."/>
        </authorList>
    </citation>
    <scope>NUCLEOTIDE SEQUENCE [LARGE SCALE GENOMIC DNA]</scope>
    <source>
        <strain evidence="4 5">DSM 18116</strain>
    </source>
</reference>
<dbReference type="SUPFAM" id="SSF48452">
    <property type="entry name" value="TPR-like"/>
    <property type="match status" value="1"/>
</dbReference>
<evidence type="ECO:0000313" key="5">
    <source>
        <dbReference type="Proteomes" id="UP000293874"/>
    </source>
</evidence>
<dbReference type="InterPro" id="IPR036249">
    <property type="entry name" value="Thioredoxin-like_sf"/>
</dbReference>
<organism evidence="4 5">
    <name type="scientific">Pseudobacter ginsenosidimutans</name>
    <dbReference type="NCBI Taxonomy" id="661488"/>
    <lineage>
        <taxon>Bacteria</taxon>
        <taxon>Pseudomonadati</taxon>
        <taxon>Bacteroidota</taxon>
        <taxon>Chitinophagia</taxon>
        <taxon>Chitinophagales</taxon>
        <taxon>Chitinophagaceae</taxon>
        <taxon>Pseudobacter</taxon>
    </lineage>
</organism>
<keyword evidence="5" id="KW-1185">Reference proteome</keyword>
<feature type="signal peptide" evidence="2">
    <location>
        <begin position="1"/>
        <end position="25"/>
    </location>
</feature>
<dbReference type="Gene3D" id="3.40.30.10">
    <property type="entry name" value="Glutaredoxin"/>
    <property type="match status" value="2"/>
</dbReference>
<feature type="chain" id="PRO_5020611214" evidence="2">
    <location>
        <begin position="26"/>
        <end position="809"/>
    </location>
</feature>
<dbReference type="OrthoDB" id="120730at2"/>
<dbReference type="InterPro" id="IPR017937">
    <property type="entry name" value="Thioredoxin_CS"/>
</dbReference>
<dbReference type="InterPro" id="IPR012336">
    <property type="entry name" value="Thioredoxin-like_fold"/>
</dbReference>
<evidence type="ECO:0000256" key="2">
    <source>
        <dbReference type="SAM" id="SignalP"/>
    </source>
</evidence>
<keyword evidence="2" id="KW-0732">Signal</keyword>
<evidence type="ECO:0000313" key="4">
    <source>
        <dbReference type="EMBL" id="RZS74166.1"/>
    </source>
</evidence>
<proteinExistence type="predicted"/>
<dbReference type="PROSITE" id="PS51352">
    <property type="entry name" value="THIOREDOXIN_2"/>
    <property type="match status" value="2"/>
</dbReference>
<dbReference type="InterPro" id="IPR050553">
    <property type="entry name" value="Thioredoxin_ResA/DsbE_sf"/>
</dbReference>
<dbReference type="Proteomes" id="UP000293874">
    <property type="component" value="Unassembled WGS sequence"/>
</dbReference>
<dbReference type="Pfam" id="PF00085">
    <property type="entry name" value="Thioredoxin"/>
    <property type="match status" value="1"/>
</dbReference>
<dbReference type="InterPro" id="IPR011990">
    <property type="entry name" value="TPR-like_helical_dom_sf"/>
</dbReference>
<dbReference type="SUPFAM" id="SSF52833">
    <property type="entry name" value="Thioredoxin-like"/>
    <property type="match status" value="2"/>
</dbReference>
<dbReference type="Pfam" id="PF13098">
    <property type="entry name" value="Thioredoxin_2"/>
    <property type="match status" value="1"/>
</dbReference>
<feature type="domain" description="Thioredoxin" evidence="3">
    <location>
        <begin position="361"/>
        <end position="487"/>
    </location>
</feature>
<dbReference type="AlphaFoldDB" id="A0A4V2F1L2"/>
<dbReference type="RefSeq" id="WP_158643900.1">
    <property type="nucleotide sequence ID" value="NZ_CP042431.1"/>
</dbReference>
<comment type="caution">
    <text evidence="4">The sequence shown here is derived from an EMBL/GenBank/DDBJ whole genome shotgun (WGS) entry which is preliminary data.</text>
</comment>
<name>A0A4V2F1L2_9BACT</name>
<dbReference type="PANTHER" id="PTHR42852">
    <property type="entry name" value="THIOL:DISULFIDE INTERCHANGE PROTEIN DSBE"/>
    <property type="match status" value="1"/>
</dbReference>
<dbReference type="InterPro" id="IPR013766">
    <property type="entry name" value="Thioredoxin_domain"/>
</dbReference>
<dbReference type="PROSITE" id="PS00194">
    <property type="entry name" value="THIOREDOXIN_1"/>
    <property type="match status" value="1"/>
</dbReference>
<gene>
    <name evidence="4" type="ORF">EV199_0010</name>
</gene>
<feature type="domain" description="Thioredoxin" evidence="3">
    <location>
        <begin position="34"/>
        <end position="192"/>
    </location>
</feature>